<evidence type="ECO:0000313" key="1">
    <source>
        <dbReference type="EMBL" id="QPT19005.1"/>
    </source>
</evidence>
<organism evidence="1 2">
    <name type="scientific">Stutzerimonas frequens</name>
    <dbReference type="NCBI Taxonomy" id="2968969"/>
    <lineage>
        <taxon>Bacteria</taxon>
        <taxon>Pseudomonadati</taxon>
        <taxon>Pseudomonadota</taxon>
        <taxon>Gammaproteobacteria</taxon>
        <taxon>Pseudomonadales</taxon>
        <taxon>Pseudomonadaceae</taxon>
        <taxon>Stutzerimonas</taxon>
    </lineage>
</organism>
<dbReference type="GeneID" id="75212943"/>
<proteinExistence type="predicted"/>
<protein>
    <submittedName>
        <fullName evidence="1">Uncharacterized protein</fullName>
    </submittedName>
</protein>
<accession>A0ABX6XYD7</accession>
<evidence type="ECO:0000313" key="2">
    <source>
        <dbReference type="Proteomes" id="UP000595058"/>
    </source>
</evidence>
<sequence>MRKAIDQDTLQALIETGAAREFRATRGPGGDGWTLATRLGATWLPVRSRREPVRIWASLTAVERFASGIGIREFSVEL</sequence>
<dbReference type="EMBL" id="CP065720">
    <property type="protein sequence ID" value="QPT19005.1"/>
    <property type="molecule type" value="Genomic_DNA"/>
</dbReference>
<name>A0ABX6XYD7_9GAMM</name>
<keyword evidence="2" id="KW-1185">Reference proteome</keyword>
<dbReference type="RefSeq" id="WP_102839347.1">
    <property type="nucleotide sequence ID" value="NZ_CP065720.1"/>
</dbReference>
<reference evidence="1 2" key="1">
    <citation type="submission" date="2020-12" db="EMBL/GenBank/DDBJ databases">
        <title>FDA dAtabase for Regulatory Grade micrObial Sequences (FDA-ARGOS): Supporting development and validation of Infectious Disease Dx tests.</title>
        <authorList>
            <person name="Sproer C."/>
            <person name="Gronow S."/>
            <person name="Severitt S."/>
            <person name="Schroder I."/>
            <person name="Tallon L."/>
            <person name="Sadzewicz L."/>
            <person name="Zhao X."/>
            <person name="Boylan J."/>
            <person name="Ott S."/>
            <person name="Bowen H."/>
            <person name="Vavikolanu K."/>
            <person name="Mehta A."/>
            <person name="Aluvathingal J."/>
            <person name="Nadendla S."/>
            <person name="Lowell S."/>
            <person name="Myers T."/>
            <person name="Yan Y."/>
            <person name="Sichtig H."/>
        </authorList>
    </citation>
    <scope>NUCLEOTIDE SEQUENCE [LARGE SCALE GENOMIC DNA]</scope>
    <source>
        <strain evidence="1 2">FDAARGOS_877</strain>
    </source>
</reference>
<gene>
    <name evidence="1" type="ORF">I6G34_06505</name>
</gene>
<dbReference type="Proteomes" id="UP000595058">
    <property type="component" value="Chromosome"/>
</dbReference>